<protein>
    <submittedName>
        <fullName evidence="1">ADP-ribosylglycohydrolase family protein</fullName>
        <ecNumber evidence="1">3.2.2.-</ecNumber>
    </submittedName>
</protein>
<dbReference type="AlphaFoldDB" id="A0AAW7X6T8"/>
<gene>
    <name evidence="1" type="ORF">Q4521_11800</name>
</gene>
<dbReference type="Pfam" id="PF03747">
    <property type="entry name" value="ADP_ribosyl_GH"/>
    <property type="match status" value="1"/>
</dbReference>
<comment type="caution">
    <text evidence="1">The sequence shown here is derived from an EMBL/GenBank/DDBJ whole genome shotgun (WGS) entry which is preliminary data.</text>
</comment>
<dbReference type="RefSeq" id="WP_303492921.1">
    <property type="nucleotide sequence ID" value="NZ_JAUOPB010000008.1"/>
</dbReference>
<evidence type="ECO:0000313" key="1">
    <source>
        <dbReference type="EMBL" id="MDO6423159.1"/>
    </source>
</evidence>
<name>A0AAW7X6T8_9GAMM</name>
<dbReference type="SUPFAM" id="SSF101478">
    <property type="entry name" value="ADP-ribosylglycohydrolase"/>
    <property type="match status" value="1"/>
</dbReference>
<proteinExistence type="predicted"/>
<dbReference type="Proteomes" id="UP001169760">
    <property type="component" value="Unassembled WGS sequence"/>
</dbReference>
<dbReference type="InterPro" id="IPR036705">
    <property type="entry name" value="Ribosyl_crysJ1_sf"/>
</dbReference>
<accession>A0AAW7X6T8</accession>
<dbReference type="EC" id="3.2.2.-" evidence="1"/>
<evidence type="ECO:0000313" key="2">
    <source>
        <dbReference type="Proteomes" id="UP001169760"/>
    </source>
</evidence>
<sequence length="457" mass="51386">MPPHSFITTALPRLILSSIFYLLLSSCSTFQPQTELVISRSEYANKLHGFWLGQCIANWTGLVTEMDKIGGTGPHGEFYTRDDWGKSDQASIWGEGIPSNLSTTIDFVFENPKGIWGSDDDTDIEYIYQHLLAKHQTTRLTPQHIQQGWLTHIYDDSNTPFVNNEGKPENFLWVSNQQAFDLMRNKNMLPPDTSAPENNPHYAMIDAQLTTEIFGLYAPGAPNTALAMAHLPIRTTARQNAAWAAEFYVVMYSLAAAVNTQQPIGPQLRNNADIARTYLPDSSYTAKMYDYVKLRYQQGAKWETVRDELYQRYQVEQADGYNISSQNLYCNGCFASGINFAASIVSLLYGDGDFKQTLKIATLAGWDSDNPAATWGGMLGFILGKDGVERAFNRTFSEVFNIHRTRGGFTNQGLDTFTRMAEEGISIVDRVVVEELHGKIDLTNNLYFIPRVNIQQP</sequence>
<dbReference type="Gene3D" id="1.10.4080.10">
    <property type="entry name" value="ADP-ribosylation/Crystallin J1"/>
    <property type="match status" value="1"/>
</dbReference>
<keyword evidence="1" id="KW-0326">Glycosidase</keyword>
<dbReference type="GO" id="GO:0016798">
    <property type="term" value="F:hydrolase activity, acting on glycosyl bonds"/>
    <property type="evidence" value="ECO:0007669"/>
    <property type="project" value="UniProtKB-KW"/>
</dbReference>
<dbReference type="InterPro" id="IPR005502">
    <property type="entry name" value="Ribosyl_crysJ1"/>
</dbReference>
<keyword evidence="1" id="KW-0378">Hydrolase</keyword>
<organism evidence="1 2">
    <name type="scientific">Saccharophagus degradans</name>
    <dbReference type="NCBI Taxonomy" id="86304"/>
    <lineage>
        <taxon>Bacteria</taxon>
        <taxon>Pseudomonadati</taxon>
        <taxon>Pseudomonadota</taxon>
        <taxon>Gammaproteobacteria</taxon>
        <taxon>Cellvibrionales</taxon>
        <taxon>Cellvibrionaceae</taxon>
        <taxon>Saccharophagus</taxon>
    </lineage>
</organism>
<reference evidence="1" key="1">
    <citation type="submission" date="2023-07" db="EMBL/GenBank/DDBJ databases">
        <title>Genome content predicts the carbon catabolic preferences of heterotrophic bacteria.</title>
        <authorList>
            <person name="Gralka M."/>
        </authorList>
    </citation>
    <scope>NUCLEOTIDE SEQUENCE</scope>
    <source>
        <strain evidence="1">I3M17_2</strain>
    </source>
</reference>
<dbReference type="EMBL" id="JAUOPB010000008">
    <property type="protein sequence ID" value="MDO6423159.1"/>
    <property type="molecule type" value="Genomic_DNA"/>
</dbReference>